<dbReference type="Proteomes" id="UP001487740">
    <property type="component" value="Unassembled WGS sequence"/>
</dbReference>
<dbReference type="InterPro" id="IPR001247">
    <property type="entry name" value="ExoRNase_PH_dom1"/>
</dbReference>
<keyword evidence="11" id="KW-1185">Reference proteome</keyword>
<comment type="similarity">
    <text evidence="3">Belongs to the RNase PH family.</text>
</comment>
<protein>
    <recommendedName>
        <fullName evidence="9">Exoribonuclease phosphorolytic domain-containing protein</fullName>
    </recommendedName>
</protein>
<organism evidence="10 11">
    <name type="scientific">Scylla paramamosain</name>
    <name type="common">Mud crab</name>
    <dbReference type="NCBI Taxonomy" id="85552"/>
    <lineage>
        <taxon>Eukaryota</taxon>
        <taxon>Metazoa</taxon>
        <taxon>Ecdysozoa</taxon>
        <taxon>Arthropoda</taxon>
        <taxon>Crustacea</taxon>
        <taxon>Multicrustacea</taxon>
        <taxon>Malacostraca</taxon>
        <taxon>Eumalacostraca</taxon>
        <taxon>Eucarida</taxon>
        <taxon>Decapoda</taxon>
        <taxon>Pleocyemata</taxon>
        <taxon>Brachyura</taxon>
        <taxon>Eubrachyura</taxon>
        <taxon>Portunoidea</taxon>
        <taxon>Portunidae</taxon>
        <taxon>Portuninae</taxon>
        <taxon>Scylla</taxon>
    </lineage>
</organism>
<name>A0AAW0SWK5_SCYPA</name>
<dbReference type="Pfam" id="PF01138">
    <property type="entry name" value="RNase_PH"/>
    <property type="match status" value="1"/>
</dbReference>
<evidence type="ECO:0000256" key="1">
    <source>
        <dbReference type="ARBA" id="ARBA00004123"/>
    </source>
</evidence>
<keyword evidence="6" id="KW-0271">Exosome</keyword>
<feature type="domain" description="Exoribonuclease phosphorolytic" evidence="9">
    <location>
        <begin position="42"/>
        <end position="74"/>
    </location>
</feature>
<keyword evidence="4" id="KW-0963">Cytoplasm</keyword>
<evidence type="ECO:0000256" key="4">
    <source>
        <dbReference type="ARBA" id="ARBA00022490"/>
    </source>
</evidence>
<accession>A0AAW0SWK5</accession>
<reference evidence="10 11" key="1">
    <citation type="submission" date="2023-03" db="EMBL/GenBank/DDBJ databases">
        <title>High-quality genome of Scylla paramamosain provides insights in environmental adaptation.</title>
        <authorList>
            <person name="Zhang L."/>
        </authorList>
    </citation>
    <scope>NUCLEOTIDE SEQUENCE [LARGE SCALE GENOMIC DNA]</scope>
    <source>
        <strain evidence="10">LZ_2023a</strain>
        <tissue evidence="10">Muscle</tissue>
    </source>
</reference>
<dbReference type="GO" id="GO:0034475">
    <property type="term" value="P:U4 snRNA 3'-end processing"/>
    <property type="evidence" value="ECO:0007669"/>
    <property type="project" value="TreeGrafter"/>
</dbReference>
<evidence type="ECO:0000313" key="10">
    <source>
        <dbReference type="EMBL" id="KAK8379501.1"/>
    </source>
</evidence>
<dbReference type="SUPFAM" id="SSF54211">
    <property type="entry name" value="Ribosomal protein S5 domain 2-like"/>
    <property type="match status" value="1"/>
</dbReference>
<dbReference type="GO" id="GO:0016075">
    <property type="term" value="P:rRNA catabolic process"/>
    <property type="evidence" value="ECO:0007669"/>
    <property type="project" value="TreeGrafter"/>
</dbReference>
<evidence type="ECO:0000256" key="7">
    <source>
        <dbReference type="ARBA" id="ARBA00022884"/>
    </source>
</evidence>
<evidence type="ECO:0000256" key="3">
    <source>
        <dbReference type="ARBA" id="ARBA00006678"/>
    </source>
</evidence>
<dbReference type="GO" id="GO:0071028">
    <property type="term" value="P:nuclear mRNA surveillance"/>
    <property type="evidence" value="ECO:0007669"/>
    <property type="project" value="TreeGrafter"/>
</dbReference>
<evidence type="ECO:0000313" key="11">
    <source>
        <dbReference type="Proteomes" id="UP001487740"/>
    </source>
</evidence>
<proteinExistence type="inferred from homology"/>
<dbReference type="InterPro" id="IPR050080">
    <property type="entry name" value="RNase_PH"/>
</dbReference>
<evidence type="ECO:0000256" key="8">
    <source>
        <dbReference type="ARBA" id="ARBA00023242"/>
    </source>
</evidence>
<evidence type="ECO:0000259" key="9">
    <source>
        <dbReference type="Pfam" id="PF01138"/>
    </source>
</evidence>
<dbReference type="GO" id="GO:0005730">
    <property type="term" value="C:nucleolus"/>
    <property type="evidence" value="ECO:0007669"/>
    <property type="project" value="TreeGrafter"/>
</dbReference>
<dbReference type="EMBL" id="JARAKH010000043">
    <property type="protein sequence ID" value="KAK8379501.1"/>
    <property type="molecule type" value="Genomic_DNA"/>
</dbReference>
<dbReference type="GO" id="GO:0000177">
    <property type="term" value="C:cytoplasmic exosome (RNase complex)"/>
    <property type="evidence" value="ECO:0007669"/>
    <property type="project" value="TreeGrafter"/>
</dbReference>
<sequence length="74" mass="8029">MDDMTSGASCCVTLPDLTVIVPRAFLREDGLRWDGRSPQDPRKLFMSVGMITQAKGSSYLEVGNTKVCCGVYGP</sequence>
<dbReference type="GO" id="GO:0003723">
    <property type="term" value="F:RNA binding"/>
    <property type="evidence" value="ECO:0007669"/>
    <property type="project" value="UniProtKB-KW"/>
</dbReference>
<dbReference type="InterPro" id="IPR027408">
    <property type="entry name" value="PNPase/RNase_PH_dom_sf"/>
</dbReference>
<dbReference type="GO" id="GO:0006364">
    <property type="term" value="P:rRNA processing"/>
    <property type="evidence" value="ECO:0007669"/>
    <property type="project" value="UniProtKB-KW"/>
</dbReference>
<keyword evidence="7" id="KW-0694">RNA-binding</keyword>
<keyword evidence="8" id="KW-0539">Nucleus</keyword>
<dbReference type="AlphaFoldDB" id="A0AAW0SWK5"/>
<evidence type="ECO:0000256" key="2">
    <source>
        <dbReference type="ARBA" id="ARBA00004496"/>
    </source>
</evidence>
<comment type="subcellular location">
    <subcellularLocation>
        <location evidence="2">Cytoplasm</location>
    </subcellularLocation>
    <subcellularLocation>
        <location evidence="1">Nucleus</location>
    </subcellularLocation>
</comment>
<evidence type="ECO:0000256" key="6">
    <source>
        <dbReference type="ARBA" id="ARBA00022835"/>
    </source>
</evidence>
<dbReference type="GO" id="GO:0000176">
    <property type="term" value="C:nuclear exosome (RNase complex)"/>
    <property type="evidence" value="ECO:0007669"/>
    <property type="project" value="TreeGrafter"/>
</dbReference>
<dbReference type="PANTHER" id="PTHR11953:SF2">
    <property type="entry name" value="EXOSOME COMPLEX COMPONENT MTR3"/>
    <property type="match status" value="1"/>
</dbReference>
<comment type="caution">
    <text evidence="10">The sequence shown here is derived from an EMBL/GenBank/DDBJ whole genome shotgun (WGS) entry which is preliminary data.</text>
</comment>
<evidence type="ECO:0000256" key="5">
    <source>
        <dbReference type="ARBA" id="ARBA00022552"/>
    </source>
</evidence>
<dbReference type="GO" id="GO:0071051">
    <property type="term" value="P:poly(A)-dependent snoRNA 3'-end processing"/>
    <property type="evidence" value="ECO:0007669"/>
    <property type="project" value="TreeGrafter"/>
</dbReference>
<dbReference type="InterPro" id="IPR020568">
    <property type="entry name" value="Ribosomal_Su5_D2-typ_SF"/>
</dbReference>
<dbReference type="PANTHER" id="PTHR11953">
    <property type="entry name" value="EXOSOME COMPLEX COMPONENT"/>
    <property type="match status" value="1"/>
</dbReference>
<keyword evidence="5" id="KW-0698">rRNA processing</keyword>
<dbReference type="Gene3D" id="3.30.230.70">
    <property type="entry name" value="GHMP Kinase, N-terminal domain"/>
    <property type="match status" value="1"/>
</dbReference>
<gene>
    <name evidence="10" type="ORF">O3P69_019431</name>
</gene>